<sequence length="52" mass="5860">MTWLGAFIGGIPVKYNVVQISSYLFNVVFGEICFNIRGWGIYVRASVIISFI</sequence>
<protein>
    <submittedName>
        <fullName evidence="1">Uncharacterized protein</fullName>
    </submittedName>
</protein>
<dbReference type="AlphaFoldDB" id="A0A6I2L4W1"/>
<comment type="caution">
    <text evidence="1">The sequence shown here is derived from an EMBL/GenBank/DDBJ whole genome shotgun (WGS) entry which is preliminary data.</text>
</comment>
<keyword evidence="2" id="KW-1185">Reference proteome</keyword>
<dbReference type="NCBIfam" id="TIGR03807">
    <property type="entry name" value="RR_fam_repeat"/>
    <property type="match status" value="1"/>
</dbReference>
<gene>
    <name evidence="1" type="ORF">GJ699_18115</name>
</gene>
<proteinExistence type="predicted"/>
<name>A0A6I2L4W1_9BURK</name>
<dbReference type="InterPro" id="IPR022444">
    <property type="entry name" value="Cofactor-bd_rpt"/>
</dbReference>
<dbReference type="EMBL" id="WKJK01000009">
    <property type="protein sequence ID" value="MRW91914.1"/>
    <property type="molecule type" value="Genomic_DNA"/>
</dbReference>
<accession>A0A6I2L4W1</accession>
<evidence type="ECO:0000313" key="2">
    <source>
        <dbReference type="Proteomes" id="UP000433309"/>
    </source>
</evidence>
<evidence type="ECO:0000313" key="1">
    <source>
        <dbReference type="EMBL" id="MRW91914.1"/>
    </source>
</evidence>
<organism evidence="1 2">
    <name type="scientific">Duganella guangzhouensis</name>
    <dbReference type="NCBI Taxonomy" id="2666084"/>
    <lineage>
        <taxon>Bacteria</taxon>
        <taxon>Pseudomonadati</taxon>
        <taxon>Pseudomonadota</taxon>
        <taxon>Betaproteobacteria</taxon>
        <taxon>Burkholderiales</taxon>
        <taxon>Oxalobacteraceae</taxon>
        <taxon>Telluria group</taxon>
        <taxon>Duganella</taxon>
    </lineage>
</organism>
<dbReference type="Proteomes" id="UP000433309">
    <property type="component" value="Unassembled WGS sequence"/>
</dbReference>
<reference evidence="1 2" key="1">
    <citation type="submission" date="2019-11" db="EMBL/GenBank/DDBJ databases">
        <title>Novel species isolated from a subtropical stream in China.</title>
        <authorList>
            <person name="Lu H."/>
        </authorList>
    </citation>
    <scope>NUCLEOTIDE SEQUENCE [LARGE SCALE GENOMIC DNA]</scope>
    <source>
        <strain evidence="1 2">FT80W</strain>
    </source>
</reference>